<protein>
    <submittedName>
        <fullName evidence="1">Uncharacterized protein</fullName>
    </submittedName>
</protein>
<accession>X1HKW9</accession>
<gene>
    <name evidence="1" type="ORF">S03H2_32246</name>
</gene>
<organism evidence="1">
    <name type="scientific">marine sediment metagenome</name>
    <dbReference type="NCBI Taxonomy" id="412755"/>
    <lineage>
        <taxon>unclassified sequences</taxon>
        <taxon>metagenomes</taxon>
        <taxon>ecological metagenomes</taxon>
    </lineage>
</organism>
<feature type="non-terminal residue" evidence="1">
    <location>
        <position position="1"/>
    </location>
</feature>
<sequence length="289" mass="33006">RCGEDEEYTVHLDKKYLLFKLTGSDQNRGCSVRSPSFGSYFAIVPETWKRDIELSGLPPVSRQPVWIKGYQGHFFNLEKDDDRKIAFRDDNNELITIQSEKARFEITGNLLNDYSEYLGPLFGAGQIMINSLNSQGWSDVGTVVIGEEGTGRGRWRTHYNPDQNKLDQELPSDVMSRKGGWYFVRFYDESDNLIESLDFRFVSGLRDIKMLQSSIIPSEEGHGLVHVEFSHDSNIDIQPKGDIEGFEILRDVNRTTLTIPPRCIFDETSWIIGSETGPQVEVNVLVERV</sequence>
<dbReference type="EMBL" id="BARU01019586">
    <property type="protein sequence ID" value="GAH54464.1"/>
    <property type="molecule type" value="Genomic_DNA"/>
</dbReference>
<proteinExistence type="predicted"/>
<evidence type="ECO:0000313" key="1">
    <source>
        <dbReference type="EMBL" id="GAH54464.1"/>
    </source>
</evidence>
<name>X1HKW9_9ZZZZ</name>
<feature type="non-terminal residue" evidence="1">
    <location>
        <position position="289"/>
    </location>
</feature>
<comment type="caution">
    <text evidence="1">The sequence shown here is derived from an EMBL/GenBank/DDBJ whole genome shotgun (WGS) entry which is preliminary data.</text>
</comment>
<reference evidence="1" key="1">
    <citation type="journal article" date="2014" name="Front. Microbiol.">
        <title>High frequency of phylogenetically diverse reductive dehalogenase-homologous genes in deep subseafloor sedimentary metagenomes.</title>
        <authorList>
            <person name="Kawai M."/>
            <person name="Futagami T."/>
            <person name="Toyoda A."/>
            <person name="Takaki Y."/>
            <person name="Nishi S."/>
            <person name="Hori S."/>
            <person name="Arai W."/>
            <person name="Tsubouchi T."/>
            <person name="Morono Y."/>
            <person name="Uchiyama I."/>
            <person name="Ito T."/>
            <person name="Fujiyama A."/>
            <person name="Inagaki F."/>
            <person name="Takami H."/>
        </authorList>
    </citation>
    <scope>NUCLEOTIDE SEQUENCE</scope>
    <source>
        <strain evidence="1">Expedition CK06-06</strain>
    </source>
</reference>
<dbReference type="AlphaFoldDB" id="X1HKW9"/>